<name>A0ABS0D9B0_9NOCA</name>
<reference evidence="3 4" key="1">
    <citation type="submission" date="2020-10" db="EMBL/GenBank/DDBJ databases">
        <title>Identification of Nocardia species via Next-generation sequencing and recognition of intraspecies genetic diversity.</title>
        <authorList>
            <person name="Li P."/>
            <person name="Li P."/>
            <person name="Lu B."/>
        </authorList>
    </citation>
    <scope>NUCLEOTIDE SEQUENCE [LARGE SCALE GENOMIC DNA]</scope>
    <source>
        <strain evidence="3 4">BJ06-0143</strain>
    </source>
</reference>
<dbReference type="SUPFAM" id="SSF82153">
    <property type="entry name" value="FAS1 domain"/>
    <property type="match status" value="1"/>
</dbReference>
<dbReference type="SMART" id="SM00554">
    <property type="entry name" value="FAS1"/>
    <property type="match status" value="1"/>
</dbReference>
<dbReference type="EMBL" id="JADLQN010000001">
    <property type="protein sequence ID" value="MBF6354986.1"/>
    <property type="molecule type" value="Genomic_DNA"/>
</dbReference>
<accession>A0ABS0D9B0</accession>
<sequence length="223" mass="22273">MRTRKSRVALIAALSAVAIASAACGDDDDTTTDATTTTTGAMTTTMMMTTTAEGQAAAAAPVGPGCAAYAEQVPSGPGSLESMATQPVTAAAADSPLLNTLTAAVSGQLNPQVNLAATLDGGEFTIFAPVDSAFEALDPATLESLKTDSAALTAILTYHAVPGRVGPDDIAGTHTTVEGSDVTVTRDGDEIEVNDVSVVCGGIQTANATVYLIDQVLTPPAEG</sequence>
<protein>
    <submittedName>
        <fullName evidence="3">Fasciclin domain-containing protein</fullName>
    </submittedName>
</protein>
<dbReference type="RefSeq" id="WP_195001653.1">
    <property type="nucleotide sequence ID" value="NZ_JADLQN010000001.1"/>
</dbReference>
<evidence type="ECO:0000259" key="2">
    <source>
        <dbReference type="PROSITE" id="PS50213"/>
    </source>
</evidence>
<dbReference type="Proteomes" id="UP000707731">
    <property type="component" value="Unassembled WGS sequence"/>
</dbReference>
<keyword evidence="1" id="KW-0732">Signal</keyword>
<dbReference type="Gene3D" id="2.30.180.10">
    <property type="entry name" value="FAS1 domain"/>
    <property type="match status" value="1"/>
</dbReference>
<dbReference type="PANTHER" id="PTHR10900:SF77">
    <property type="entry name" value="FI19380P1"/>
    <property type="match status" value="1"/>
</dbReference>
<organism evidence="3 4">
    <name type="scientific">Nocardia higoensis</name>
    <dbReference type="NCBI Taxonomy" id="228599"/>
    <lineage>
        <taxon>Bacteria</taxon>
        <taxon>Bacillati</taxon>
        <taxon>Actinomycetota</taxon>
        <taxon>Actinomycetes</taxon>
        <taxon>Mycobacteriales</taxon>
        <taxon>Nocardiaceae</taxon>
        <taxon>Nocardia</taxon>
    </lineage>
</organism>
<dbReference type="Pfam" id="PF02469">
    <property type="entry name" value="Fasciclin"/>
    <property type="match status" value="1"/>
</dbReference>
<feature type="domain" description="FAS1" evidence="2">
    <location>
        <begin position="85"/>
        <end position="217"/>
    </location>
</feature>
<dbReference type="PROSITE" id="PS50213">
    <property type="entry name" value="FAS1"/>
    <property type="match status" value="1"/>
</dbReference>
<dbReference type="PROSITE" id="PS51257">
    <property type="entry name" value="PROKAR_LIPOPROTEIN"/>
    <property type="match status" value="1"/>
</dbReference>
<feature type="signal peptide" evidence="1">
    <location>
        <begin position="1"/>
        <end position="22"/>
    </location>
</feature>
<comment type="caution">
    <text evidence="3">The sequence shown here is derived from an EMBL/GenBank/DDBJ whole genome shotgun (WGS) entry which is preliminary data.</text>
</comment>
<keyword evidence="4" id="KW-1185">Reference proteome</keyword>
<gene>
    <name evidence="3" type="ORF">IU449_10590</name>
</gene>
<dbReference type="PANTHER" id="PTHR10900">
    <property type="entry name" value="PERIOSTIN-RELATED"/>
    <property type="match status" value="1"/>
</dbReference>
<evidence type="ECO:0000313" key="3">
    <source>
        <dbReference type="EMBL" id="MBF6354986.1"/>
    </source>
</evidence>
<feature type="chain" id="PRO_5046109609" evidence="1">
    <location>
        <begin position="23"/>
        <end position="223"/>
    </location>
</feature>
<evidence type="ECO:0000256" key="1">
    <source>
        <dbReference type="SAM" id="SignalP"/>
    </source>
</evidence>
<evidence type="ECO:0000313" key="4">
    <source>
        <dbReference type="Proteomes" id="UP000707731"/>
    </source>
</evidence>
<dbReference type="InterPro" id="IPR000782">
    <property type="entry name" value="FAS1_domain"/>
</dbReference>
<proteinExistence type="predicted"/>
<dbReference type="InterPro" id="IPR050904">
    <property type="entry name" value="Adhesion/Biosynth-related"/>
</dbReference>
<dbReference type="InterPro" id="IPR036378">
    <property type="entry name" value="FAS1_dom_sf"/>
</dbReference>